<comment type="caution">
    <text evidence="1">The sequence shown here is derived from an EMBL/GenBank/DDBJ whole genome shotgun (WGS) entry which is preliminary data.</text>
</comment>
<evidence type="ECO:0000313" key="1">
    <source>
        <dbReference type="EMBL" id="KAK7482886.1"/>
    </source>
</evidence>
<reference evidence="1 2" key="1">
    <citation type="journal article" date="2023" name="Sci. Data">
        <title>Genome assembly of the Korean intertidal mud-creeper Batillaria attramentaria.</title>
        <authorList>
            <person name="Patra A.K."/>
            <person name="Ho P.T."/>
            <person name="Jun S."/>
            <person name="Lee S.J."/>
            <person name="Kim Y."/>
            <person name="Won Y.J."/>
        </authorList>
    </citation>
    <scope>NUCLEOTIDE SEQUENCE [LARGE SCALE GENOMIC DNA]</scope>
    <source>
        <strain evidence="1">Wonlab-2016</strain>
    </source>
</reference>
<dbReference type="EMBL" id="JACVVK020000237">
    <property type="protein sequence ID" value="KAK7482886.1"/>
    <property type="molecule type" value="Genomic_DNA"/>
</dbReference>
<dbReference type="Proteomes" id="UP001519460">
    <property type="component" value="Unassembled WGS sequence"/>
</dbReference>
<gene>
    <name evidence="1" type="ORF">BaRGS_00025919</name>
</gene>
<name>A0ABD0K6C4_9CAEN</name>
<protein>
    <submittedName>
        <fullName evidence="1">Uncharacterized protein</fullName>
    </submittedName>
</protein>
<dbReference type="AlphaFoldDB" id="A0ABD0K6C4"/>
<proteinExistence type="predicted"/>
<evidence type="ECO:0000313" key="2">
    <source>
        <dbReference type="Proteomes" id="UP001519460"/>
    </source>
</evidence>
<keyword evidence="2" id="KW-1185">Reference proteome</keyword>
<accession>A0ABD0K6C4</accession>
<sequence length="81" mass="8886">MNGCFVSRSVYVPPEQMDRAPPNHTGRPVTLTATRDRYLAAGGGLAECQERASGASFSAESNEAVFVKRFWENCHCFCPSD</sequence>
<organism evidence="1 2">
    <name type="scientific">Batillaria attramentaria</name>
    <dbReference type="NCBI Taxonomy" id="370345"/>
    <lineage>
        <taxon>Eukaryota</taxon>
        <taxon>Metazoa</taxon>
        <taxon>Spiralia</taxon>
        <taxon>Lophotrochozoa</taxon>
        <taxon>Mollusca</taxon>
        <taxon>Gastropoda</taxon>
        <taxon>Caenogastropoda</taxon>
        <taxon>Sorbeoconcha</taxon>
        <taxon>Cerithioidea</taxon>
        <taxon>Batillariidae</taxon>
        <taxon>Batillaria</taxon>
    </lineage>
</organism>